<comment type="caution">
    <text evidence="1">The sequence shown here is derived from an EMBL/GenBank/DDBJ whole genome shotgun (WGS) entry which is preliminary data.</text>
</comment>
<protein>
    <submittedName>
        <fullName evidence="1">Uncharacterized protein</fullName>
    </submittedName>
</protein>
<keyword evidence="2" id="KW-1185">Reference proteome</keyword>
<evidence type="ECO:0000313" key="1">
    <source>
        <dbReference type="EMBL" id="KAH7854524.1"/>
    </source>
</evidence>
<dbReference type="Proteomes" id="UP000828048">
    <property type="component" value="Chromosome 11"/>
</dbReference>
<evidence type="ECO:0000313" key="2">
    <source>
        <dbReference type="Proteomes" id="UP000828048"/>
    </source>
</evidence>
<sequence length="347" mass="37945">MADGWDLHAVVSGCTAASSSSARTATLTVNCQTNKVEDPLTDLASLTFTDDDNDITPFYQPGSGDNSDFEFQGLEEIYRSYNHLKPRPNNPSTISQQQTQLPAPPPPQKMVQQLISTPDQLIKNSRAGSSLTLPGVRSRRRKNQQAKLVRQMTHEELLSDSWAWRKYGQKPIKGSPYPRNYYRCSTSKGCGARKQVEKSPSDPDIFIVSYSGEHTHPRPTHRNSLAGTTRTKFSSRPSTPATVTLSDPPSLAAVPNPPCSSSSPVSPSSLSPSTPLVEGESNQRETIEIVDEEEEEMEEADDEDIDLIPNTVMSEDILKGFEELRRASLSRWTQNSSAAGGGGSGCC</sequence>
<accession>A0ACB7YN15</accession>
<proteinExistence type="predicted"/>
<name>A0ACB7YN15_9ERIC</name>
<gene>
    <name evidence="1" type="ORF">Vadar_014811</name>
</gene>
<organism evidence="1 2">
    <name type="scientific">Vaccinium darrowii</name>
    <dbReference type="NCBI Taxonomy" id="229202"/>
    <lineage>
        <taxon>Eukaryota</taxon>
        <taxon>Viridiplantae</taxon>
        <taxon>Streptophyta</taxon>
        <taxon>Embryophyta</taxon>
        <taxon>Tracheophyta</taxon>
        <taxon>Spermatophyta</taxon>
        <taxon>Magnoliopsida</taxon>
        <taxon>eudicotyledons</taxon>
        <taxon>Gunneridae</taxon>
        <taxon>Pentapetalae</taxon>
        <taxon>asterids</taxon>
        <taxon>Ericales</taxon>
        <taxon>Ericaceae</taxon>
        <taxon>Vaccinioideae</taxon>
        <taxon>Vaccinieae</taxon>
        <taxon>Vaccinium</taxon>
    </lineage>
</organism>
<reference evidence="1 2" key="1">
    <citation type="journal article" date="2021" name="Hortic Res">
        <title>High-quality reference genome and annotation aids understanding of berry development for evergreen blueberry (Vaccinium darrowii).</title>
        <authorList>
            <person name="Yu J."/>
            <person name="Hulse-Kemp A.M."/>
            <person name="Babiker E."/>
            <person name="Staton M."/>
        </authorList>
    </citation>
    <scope>NUCLEOTIDE SEQUENCE [LARGE SCALE GENOMIC DNA]</scope>
    <source>
        <strain evidence="2">cv. NJ 8807/NJ 8810</strain>
        <tissue evidence="1">Young leaf</tissue>
    </source>
</reference>
<dbReference type="EMBL" id="CM037161">
    <property type="protein sequence ID" value="KAH7854524.1"/>
    <property type="molecule type" value="Genomic_DNA"/>
</dbReference>